<protein>
    <submittedName>
        <fullName evidence="3">Uncharacterized protein</fullName>
    </submittedName>
</protein>
<dbReference type="AlphaFoldDB" id="A0A6L2JUL2"/>
<feature type="coiled-coil region" evidence="1">
    <location>
        <begin position="721"/>
        <end position="748"/>
    </location>
</feature>
<accession>A0A6L2JUL2</accession>
<proteinExistence type="predicted"/>
<evidence type="ECO:0000256" key="1">
    <source>
        <dbReference type="SAM" id="Coils"/>
    </source>
</evidence>
<feature type="coiled-coil region" evidence="1">
    <location>
        <begin position="294"/>
        <end position="321"/>
    </location>
</feature>
<name>A0A6L2JUL2_TANCI</name>
<evidence type="ECO:0000256" key="2">
    <source>
        <dbReference type="SAM" id="MobiDB-lite"/>
    </source>
</evidence>
<organism evidence="3">
    <name type="scientific">Tanacetum cinerariifolium</name>
    <name type="common">Dalmatian daisy</name>
    <name type="synonym">Chrysanthemum cinerariifolium</name>
    <dbReference type="NCBI Taxonomy" id="118510"/>
    <lineage>
        <taxon>Eukaryota</taxon>
        <taxon>Viridiplantae</taxon>
        <taxon>Streptophyta</taxon>
        <taxon>Embryophyta</taxon>
        <taxon>Tracheophyta</taxon>
        <taxon>Spermatophyta</taxon>
        <taxon>Magnoliopsida</taxon>
        <taxon>eudicotyledons</taxon>
        <taxon>Gunneridae</taxon>
        <taxon>Pentapetalae</taxon>
        <taxon>asterids</taxon>
        <taxon>campanulids</taxon>
        <taxon>Asterales</taxon>
        <taxon>Asteraceae</taxon>
        <taxon>Asteroideae</taxon>
        <taxon>Anthemideae</taxon>
        <taxon>Anthemidinae</taxon>
        <taxon>Tanacetum</taxon>
    </lineage>
</organism>
<dbReference type="EMBL" id="BKCJ010001335">
    <property type="protein sequence ID" value="GEU40676.1"/>
    <property type="molecule type" value="Genomic_DNA"/>
</dbReference>
<feature type="region of interest" description="Disordered" evidence="2">
    <location>
        <begin position="682"/>
        <end position="719"/>
    </location>
</feature>
<gene>
    <name evidence="3" type="ORF">Tci_012654</name>
</gene>
<feature type="region of interest" description="Disordered" evidence="2">
    <location>
        <begin position="349"/>
        <end position="368"/>
    </location>
</feature>
<sequence length="761" mass="84494">MTVTMSMKELEFLFGPMFDEYLNGGNQVVSKSFVVINADASDKRQQDTTSSTSTTVVADITQLDIQTTLEPITQASTVNADENINQERNPDKVYHLKKALYGLKQAPRADENGVETKVPSKTDQAILARQRERKAKSTLRMAIPDQYQLRFQKLISLLEVHGATVSNQDANQKFVRVIPSSWNNIALIMRNKEGIDELNIDDLYNNLKVFEADIKGSSRSSSNSQNAAFLSAKDTNSINEVNTANGVSIAAGHSSSRQAFSSSYTDDLIDHDDLEEMDLKWQVAMLSMRVSDSLDQTLKEKEDLKAKLEQFEISSKNLNKLINSQLSAKDKTGLGYGDQLSESDSEVLPSIFDGRSSDGDDNPTNDRFKKGDGYHVVPIPLTGNYMSPLADLSFARFDDYVYRPITNKASSSISKGEPSVIKTSIISVEMPNVDSVRTSGVIIEDWVSNDEDTLVDTQVDSQTTIKPNFKKIKFTKARNGSIKSDKQADKPKMVTQILRQIEKIEMTVIFMKRECQNSVLNDMGKGIGQREVRPIWNNTQRINHQNKFVPTVVLTRISKETVKTVRINGVNIVGQTSVSTVKGNGVTAVKTSAGCLWRPKINDLNNVFKDSSGSWISKGVKLIDPQGRLKHMTGNKALLTDYQDIDEGFVAFSGSTKGGQGPNWLFDIDCLANSMNYQPVTAGNQANKNVGHQEVNGDTDDKAGDNTADDVASKEKVQEPISEYDQALKNVLERMMNQEKEATEQSDNRLWIQLHADKDSC</sequence>
<reference evidence="3" key="1">
    <citation type="journal article" date="2019" name="Sci. Rep.">
        <title>Draft genome of Tanacetum cinerariifolium, the natural source of mosquito coil.</title>
        <authorList>
            <person name="Yamashiro T."/>
            <person name="Shiraishi A."/>
            <person name="Satake H."/>
            <person name="Nakayama K."/>
        </authorList>
    </citation>
    <scope>NUCLEOTIDE SEQUENCE</scope>
</reference>
<keyword evidence="1" id="KW-0175">Coiled coil</keyword>
<evidence type="ECO:0000313" key="3">
    <source>
        <dbReference type="EMBL" id="GEU40676.1"/>
    </source>
</evidence>
<comment type="caution">
    <text evidence="3">The sequence shown here is derived from an EMBL/GenBank/DDBJ whole genome shotgun (WGS) entry which is preliminary data.</text>
</comment>